<dbReference type="Gene3D" id="2.40.50.140">
    <property type="entry name" value="Nucleic acid-binding proteins"/>
    <property type="match status" value="1"/>
</dbReference>
<evidence type="ECO:0000313" key="16">
    <source>
        <dbReference type="Proteomes" id="UP000293433"/>
    </source>
</evidence>
<dbReference type="NCBIfam" id="NF009729">
    <property type="entry name" value="PRK13254.1-3"/>
    <property type="match status" value="1"/>
</dbReference>
<dbReference type="Proteomes" id="UP000293433">
    <property type="component" value="Unassembled WGS sequence"/>
</dbReference>
<evidence type="ECO:0000256" key="4">
    <source>
        <dbReference type="ARBA" id="ARBA00022692"/>
    </source>
</evidence>
<comment type="subcellular location">
    <subcellularLocation>
        <location evidence="1">Cell inner membrane</location>
    </subcellularLocation>
    <subcellularLocation>
        <location evidence="12">Cell membrane</location>
        <topology evidence="12">Single-pass type II membrane protein</topology>
    </subcellularLocation>
</comment>
<dbReference type="PANTHER" id="PTHR34128:SF2">
    <property type="entry name" value="CYTOCHROME C-TYPE BIOGENESIS PROTEIN CCME HOMOLOG, MITOCHONDRIAL"/>
    <property type="match status" value="1"/>
</dbReference>
<dbReference type="RefSeq" id="WP_130480385.1">
    <property type="nucleotide sequence ID" value="NZ_SGWV01000007.1"/>
</dbReference>
<evidence type="ECO:0000256" key="10">
    <source>
        <dbReference type="ARBA" id="ARBA00023136"/>
    </source>
</evidence>
<dbReference type="NCBIfam" id="NF009727">
    <property type="entry name" value="PRK13254.1-1"/>
    <property type="match status" value="1"/>
</dbReference>
<evidence type="ECO:0000256" key="12">
    <source>
        <dbReference type="HAMAP-Rule" id="MF_01959"/>
    </source>
</evidence>
<feature type="compositionally biased region" description="Polar residues" evidence="14">
    <location>
        <begin position="141"/>
        <end position="157"/>
    </location>
</feature>
<dbReference type="GO" id="GO:0017003">
    <property type="term" value="P:protein-heme linkage"/>
    <property type="evidence" value="ECO:0007669"/>
    <property type="project" value="UniProtKB-UniRule"/>
</dbReference>
<dbReference type="Pfam" id="PF03100">
    <property type="entry name" value="CcmE"/>
    <property type="match status" value="1"/>
</dbReference>
<dbReference type="NCBIfam" id="NF009731">
    <property type="entry name" value="PRK13254.1-5"/>
    <property type="match status" value="1"/>
</dbReference>
<keyword evidence="16" id="KW-1185">Reference proteome</keyword>
<keyword evidence="9 12" id="KW-0408">Iron</keyword>
<name>A0A4Q7LUY3_9BURK</name>
<feature type="region of interest" description="Disordered" evidence="14">
    <location>
        <begin position="124"/>
        <end position="157"/>
    </location>
</feature>
<feature type="topological domain" description="Cytoplasmic" evidence="12">
    <location>
        <begin position="1"/>
        <end position="7"/>
    </location>
</feature>
<accession>A0A4Q7LUY3</accession>
<dbReference type="InterPro" id="IPR012340">
    <property type="entry name" value="NA-bd_OB-fold"/>
</dbReference>
<reference evidence="15 16" key="1">
    <citation type="submission" date="2019-02" db="EMBL/GenBank/DDBJ databases">
        <title>Genomic Encyclopedia of Type Strains, Phase IV (KMG-IV): sequencing the most valuable type-strain genomes for metagenomic binning, comparative biology and taxonomic classification.</title>
        <authorList>
            <person name="Goeker M."/>
        </authorList>
    </citation>
    <scope>NUCLEOTIDE SEQUENCE [LARGE SCALE GENOMIC DNA]</scope>
    <source>
        <strain evidence="15 16">DSM 10617</strain>
    </source>
</reference>
<evidence type="ECO:0000256" key="9">
    <source>
        <dbReference type="ARBA" id="ARBA00023004"/>
    </source>
</evidence>
<dbReference type="PANTHER" id="PTHR34128">
    <property type="entry name" value="CYTOCHROME C-TYPE BIOGENESIS PROTEIN CCME HOMOLOG, MITOCHONDRIAL"/>
    <property type="match status" value="1"/>
</dbReference>
<keyword evidence="6 12" id="KW-0201">Cytochrome c-type biogenesis</keyword>
<evidence type="ECO:0000256" key="8">
    <source>
        <dbReference type="ARBA" id="ARBA00022989"/>
    </source>
</evidence>
<evidence type="ECO:0000256" key="7">
    <source>
        <dbReference type="ARBA" id="ARBA00022968"/>
    </source>
</evidence>
<dbReference type="HAMAP" id="MF_01959">
    <property type="entry name" value="CcmE"/>
    <property type="match status" value="1"/>
</dbReference>
<keyword evidence="10 12" id="KW-0472">Membrane</keyword>
<comment type="caution">
    <text evidence="15">The sequence shown here is derived from an EMBL/GenBank/DDBJ whole genome shotgun (WGS) entry which is preliminary data.</text>
</comment>
<comment type="similarity">
    <text evidence="12">Belongs to the CcmE/CycJ family.</text>
</comment>
<dbReference type="GO" id="GO:0020037">
    <property type="term" value="F:heme binding"/>
    <property type="evidence" value="ECO:0007669"/>
    <property type="project" value="InterPro"/>
</dbReference>
<gene>
    <name evidence="12" type="primary">ccmE</name>
    <name evidence="12" type="synonym">cycJ</name>
    <name evidence="15" type="ORF">EV685_0505</name>
</gene>
<feature type="topological domain" description="Extracellular" evidence="12">
    <location>
        <begin position="29"/>
        <end position="157"/>
    </location>
</feature>
<evidence type="ECO:0000313" key="15">
    <source>
        <dbReference type="EMBL" id="RZS58223.1"/>
    </source>
</evidence>
<evidence type="ECO:0000256" key="6">
    <source>
        <dbReference type="ARBA" id="ARBA00022748"/>
    </source>
</evidence>
<dbReference type="InterPro" id="IPR036127">
    <property type="entry name" value="CcmE-like_sf"/>
</dbReference>
<evidence type="ECO:0000256" key="3">
    <source>
        <dbReference type="ARBA" id="ARBA00022617"/>
    </source>
</evidence>
<keyword evidence="5 12" id="KW-0479">Metal-binding</keyword>
<evidence type="ECO:0000256" key="14">
    <source>
        <dbReference type="SAM" id="MobiDB-lite"/>
    </source>
</evidence>
<evidence type="ECO:0000256" key="13">
    <source>
        <dbReference type="PIRSR" id="PIRSR604329-50"/>
    </source>
</evidence>
<dbReference type="SUPFAM" id="SSF82093">
    <property type="entry name" value="Heme chaperone CcmE"/>
    <property type="match status" value="1"/>
</dbReference>
<organism evidence="15 16">
    <name type="scientific">Sphaerotilus mobilis</name>
    <dbReference type="NCBI Taxonomy" id="47994"/>
    <lineage>
        <taxon>Bacteria</taxon>
        <taxon>Pseudomonadati</taxon>
        <taxon>Pseudomonadota</taxon>
        <taxon>Betaproteobacteria</taxon>
        <taxon>Burkholderiales</taxon>
        <taxon>Sphaerotilaceae</taxon>
        <taxon>Sphaerotilus</taxon>
    </lineage>
</organism>
<feature type="binding site" description="covalent" evidence="12 13">
    <location>
        <position position="120"/>
    </location>
    <ligand>
        <name>heme</name>
        <dbReference type="ChEBI" id="CHEBI:30413"/>
    </ligand>
</feature>
<evidence type="ECO:0000256" key="11">
    <source>
        <dbReference type="ARBA" id="ARBA00056663"/>
    </source>
</evidence>
<evidence type="ECO:0000256" key="2">
    <source>
        <dbReference type="ARBA" id="ARBA00022475"/>
    </source>
</evidence>
<keyword evidence="4 12" id="KW-0812">Transmembrane</keyword>
<dbReference type="EMBL" id="SGWV01000007">
    <property type="protein sequence ID" value="RZS58223.1"/>
    <property type="molecule type" value="Genomic_DNA"/>
</dbReference>
<dbReference type="GO" id="GO:0017004">
    <property type="term" value="P:cytochrome complex assembly"/>
    <property type="evidence" value="ECO:0007669"/>
    <property type="project" value="UniProtKB-KW"/>
</dbReference>
<dbReference type="GO" id="GO:0046872">
    <property type="term" value="F:metal ion binding"/>
    <property type="evidence" value="ECO:0007669"/>
    <property type="project" value="UniProtKB-KW"/>
</dbReference>
<dbReference type="AlphaFoldDB" id="A0A4Q7LUY3"/>
<sequence length="157" mass="16828">MKPRHKRLAIAGGVLVAVGAVSALVLSAFESNLVFFYSPSQVVAKEVPDGRTFRLGGMVEEGSVRREGVRVNFVVTDTVQKVPVSYEGILPDLFKEGKGVVAQGTVQSGVFQAREVLAKHDENYMPPEAAEALKRAKEGGQMQSAQADKSMPKGSQP</sequence>
<keyword evidence="8 12" id="KW-1133">Transmembrane helix</keyword>
<proteinExistence type="inferred from homology"/>
<dbReference type="FunFam" id="2.40.50.140:FF:000104">
    <property type="entry name" value="Cytochrome c-type biogenesis protein CcmE"/>
    <property type="match status" value="1"/>
</dbReference>
<evidence type="ECO:0000256" key="5">
    <source>
        <dbReference type="ARBA" id="ARBA00022723"/>
    </source>
</evidence>
<keyword evidence="2 12" id="KW-1003">Cell membrane</keyword>
<protein>
    <recommendedName>
        <fullName evidence="12">Cytochrome c-type biogenesis protein CcmE</fullName>
    </recommendedName>
    <alternativeName>
        <fullName evidence="12">Cytochrome c maturation protein E</fullName>
    </alternativeName>
    <alternativeName>
        <fullName evidence="12">Heme chaperone CcmE</fullName>
    </alternativeName>
</protein>
<keyword evidence="3 12" id="KW-0349">Heme</keyword>
<feature type="binding site" description="axial binding residue" evidence="12 13">
    <location>
        <position position="124"/>
    </location>
    <ligand>
        <name>heme</name>
        <dbReference type="ChEBI" id="CHEBI:30413"/>
    </ligand>
    <ligandPart>
        <name>Fe</name>
        <dbReference type="ChEBI" id="CHEBI:18248"/>
    </ligandPart>
</feature>
<dbReference type="InterPro" id="IPR004329">
    <property type="entry name" value="CcmE"/>
</dbReference>
<keyword evidence="7 12" id="KW-0735">Signal-anchor</keyword>
<dbReference type="GO" id="GO:0005886">
    <property type="term" value="C:plasma membrane"/>
    <property type="evidence" value="ECO:0007669"/>
    <property type="project" value="UniProtKB-SubCell"/>
</dbReference>
<comment type="function">
    <text evidence="11 12">Heme chaperone required for the biogenesis of c-type cytochromes. Transiently binds heme delivered by CcmC and transfers the heme to apo-cytochromes in a process facilitated by CcmF and CcmH.</text>
</comment>
<dbReference type="OrthoDB" id="9793584at2"/>
<evidence type="ECO:0000256" key="1">
    <source>
        <dbReference type="ARBA" id="ARBA00004533"/>
    </source>
</evidence>